<name>A0ABM9LD49_9MYCO</name>
<evidence type="ECO:0000313" key="2">
    <source>
        <dbReference type="Proteomes" id="UP001190465"/>
    </source>
</evidence>
<sequence>METGILLRGIELRYVLTVMLANGGEMTVHELVHEIDRQGFTVAGRPSKTVSDALRWEIGHGRVSRYGHGRYGLGIIPKSTEYRIWRRVADLRERARSRREEGWAA</sequence>
<gene>
    <name evidence="1" type="ORF">MU0053_000796</name>
</gene>
<protein>
    <submittedName>
        <fullName evidence="1">Uncharacterized protein</fullName>
    </submittedName>
</protein>
<dbReference type="EMBL" id="OY726397">
    <property type="protein sequence ID" value="CAJ1497000.1"/>
    <property type="molecule type" value="Genomic_DNA"/>
</dbReference>
<proteinExistence type="predicted"/>
<dbReference type="Proteomes" id="UP001190465">
    <property type="component" value="Chromosome"/>
</dbReference>
<evidence type="ECO:0000313" key="1">
    <source>
        <dbReference type="EMBL" id="CAJ1497000.1"/>
    </source>
</evidence>
<dbReference type="RefSeq" id="WP_308481109.1">
    <property type="nucleotide sequence ID" value="NZ_OY726397.1"/>
</dbReference>
<organism evidence="1 2">
    <name type="scientific">[Mycobacterium] burgundiense</name>
    <dbReference type="NCBI Taxonomy" id="3064286"/>
    <lineage>
        <taxon>Bacteria</taxon>
        <taxon>Bacillati</taxon>
        <taxon>Actinomycetota</taxon>
        <taxon>Actinomycetes</taxon>
        <taxon>Mycobacteriales</taxon>
        <taxon>Mycobacteriaceae</taxon>
        <taxon>Mycolicibacterium</taxon>
    </lineage>
</organism>
<keyword evidence="2" id="KW-1185">Reference proteome</keyword>
<reference evidence="1 2" key="1">
    <citation type="submission" date="2023-08" db="EMBL/GenBank/DDBJ databases">
        <authorList>
            <person name="Folkvardsen B D."/>
            <person name="Norman A."/>
        </authorList>
    </citation>
    <scope>NUCLEOTIDE SEQUENCE [LARGE SCALE GENOMIC DNA]</scope>
    <source>
        <strain evidence="1 2">Mu0053</strain>
    </source>
</reference>
<accession>A0ABM9LD49</accession>